<evidence type="ECO:0000256" key="1">
    <source>
        <dbReference type="ARBA" id="ARBA00004442"/>
    </source>
</evidence>
<feature type="domain" description="OmpA-like" evidence="5">
    <location>
        <begin position="224"/>
        <end position="350"/>
    </location>
</feature>
<dbReference type="EMBL" id="FCOK02000095">
    <property type="protein sequence ID" value="SAL69090.1"/>
    <property type="molecule type" value="Genomic_DNA"/>
</dbReference>
<proteinExistence type="predicted"/>
<evidence type="ECO:0000256" key="3">
    <source>
        <dbReference type="ARBA" id="ARBA00023237"/>
    </source>
</evidence>
<evidence type="ECO:0000256" key="2">
    <source>
        <dbReference type="ARBA" id="ARBA00023136"/>
    </source>
</evidence>
<dbReference type="Proteomes" id="UP000054683">
    <property type="component" value="Unassembled WGS sequence"/>
</dbReference>
<dbReference type="Pfam" id="PF00691">
    <property type="entry name" value="OmpA"/>
    <property type="match status" value="1"/>
</dbReference>
<comment type="subcellular location">
    <subcellularLocation>
        <location evidence="1">Cell outer membrane</location>
    </subcellularLocation>
</comment>
<dbReference type="InterPro" id="IPR050330">
    <property type="entry name" value="Bact_OuterMem_StrucFunc"/>
</dbReference>
<dbReference type="AlphaFoldDB" id="A0A158JL64"/>
<dbReference type="PANTHER" id="PTHR30329">
    <property type="entry name" value="STATOR ELEMENT OF FLAGELLAR MOTOR COMPLEX"/>
    <property type="match status" value="1"/>
</dbReference>
<dbReference type="CDD" id="cd07185">
    <property type="entry name" value="OmpA_C-like"/>
    <property type="match status" value="1"/>
</dbReference>
<dbReference type="RefSeq" id="WP_062092236.1">
    <property type="nucleotide sequence ID" value="NZ_FCOK02000095.1"/>
</dbReference>
<dbReference type="GO" id="GO:0009279">
    <property type="term" value="C:cell outer membrane"/>
    <property type="evidence" value="ECO:0007669"/>
    <property type="project" value="UniProtKB-SubCell"/>
</dbReference>
<evidence type="ECO:0000313" key="6">
    <source>
        <dbReference type="EMBL" id="SAL69090.1"/>
    </source>
</evidence>
<keyword evidence="3" id="KW-0998">Cell outer membrane</keyword>
<reference evidence="6 7" key="1">
    <citation type="submission" date="2016-01" db="EMBL/GenBank/DDBJ databases">
        <authorList>
            <person name="Oliw E.H."/>
        </authorList>
    </citation>
    <scope>NUCLEOTIDE SEQUENCE [LARGE SCALE GENOMIC DNA]</scope>
    <source>
        <strain evidence="6">LMG 27134</strain>
    </source>
</reference>
<dbReference type="PANTHER" id="PTHR30329:SF21">
    <property type="entry name" value="LIPOPROTEIN YIAD-RELATED"/>
    <property type="match status" value="1"/>
</dbReference>
<sequence>MKNIILVAACIYALAGCANTGLRDSLDIQDPTVLQTGFGTQQSTQAGAAMESWTNVYGQIEKPREVLALLQARLDQLDQRKDNYFGYKNQCWIDVAKSEIDAGDRWGFVEESIGEAAHLTAGLEGTQPLSADNPSLRTVTVLRPDLETSLRALIADPRFIYCPQAQKQTACAEVNLMHAGHDAWTRQFAKAKIKVDRVESTLGEARQSLDGCVVPQEGFSSANLVPELVALPVDALFAFNGSSVESITSEGRERLDVLIADVKRDGALSSITVSGFTDRLGSEAYNRRLSHERAETVRRYLASGGVTAAMEARGYGRASPGTDCRMRDRRALVACLANDRRVELRFSHKEDQG</sequence>
<evidence type="ECO:0000313" key="7">
    <source>
        <dbReference type="Proteomes" id="UP000054683"/>
    </source>
</evidence>
<evidence type="ECO:0000259" key="5">
    <source>
        <dbReference type="PROSITE" id="PS51123"/>
    </source>
</evidence>
<name>A0A158JL64_9BURK</name>
<keyword evidence="2 4" id="KW-0472">Membrane</keyword>
<organism evidence="6 7">
    <name type="scientific">Caballeronia udeis</name>
    <dbReference type="NCBI Taxonomy" id="1232866"/>
    <lineage>
        <taxon>Bacteria</taxon>
        <taxon>Pseudomonadati</taxon>
        <taxon>Pseudomonadota</taxon>
        <taxon>Betaproteobacteria</taxon>
        <taxon>Burkholderiales</taxon>
        <taxon>Burkholderiaceae</taxon>
        <taxon>Caballeronia</taxon>
    </lineage>
</organism>
<dbReference type="SUPFAM" id="SSF103088">
    <property type="entry name" value="OmpA-like"/>
    <property type="match status" value="1"/>
</dbReference>
<dbReference type="PROSITE" id="PS51257">
    <property type="entry name" value="PROKAR_LIPOPROTEIN"/>
    <property type="match status" value="1"/>
</dbReference>
<dbReference type="InterPro" id="IPR036737">
    <property type="entry name" value="OmpA-like_sf"/>
</dbReference>
<dbReference type="InterPro" id="IPR006665">
    <property type="entry name" value="OmpA-like"/>
</dbReference>
<evidence type="ECO:0000256" key="4">
    <source>
        <dbReference type="PROSITE-ProRule" id="PRU00473"/>
    </source>
</evidence>
<dbReference type="PROSITE" id="PS51123">
    <property type="entry name" value="OMPA_2"/>
    <property type="match status" value="1"/>
</dbReference>
<accession>A0A158JL64</accession>
<protein>
    <submittedName>
        <fullName evidence="6">OmpA/MotB family outer membrane protein</fullName>
    </submittedName>
</protein>
<dbReference type="PRINTS" id="PR01021">
    <property type="entry name" value="OMPADOMAIN"/>
</dbReference>
<dbReference type="InterPro" id="IPR006664">
    <property type="entry name" value="OMP_bac"/>
</dbReference>
<dbReference type="Gene3D" id="3.30.1330.60">
    <property type="entry name" value="OmpA-like domain"/>
    <property type="match status" value="1"/>
</dbReference>
<gene>
    <name evidence="6" type="ORF">AWB69_08143</name>
</gene>